<sequence length="289" mass="31801">MSTHTVNPARDTARSRISKISTDDSHTFFFDHPLDHIPGMLVVDTALRQAEDMAARTGRGAAEPLRVRALDLAFNGLCERSSDAFVHLAEGVPGGRALTVDVRQDGTSVCSGSLRLEPAPRRELFTEEPQEEPRGESRPARAPAELVHKRSEDNVLIGPLTRTGEHAYTTVMLGPPAHRWPDVHPATVLVEAIRQTATATSHTAWDIPTDWQYILMAIRLSLSDTRTWPTAPELLCRVSPLKGRARGGIDIDVLVRGAQVGHMHLEARAVPPAAYRRMRKAQSSEEATR</sequence>
<feature type="compositionally biased region" description="Basic and acidic residues" evidence="1">
    <location>
        <begin position="118"/>
        <end position="139"/>
    </location>
</feature>
<dbReference type="RefSeq" id="WP_030349535.1">
    <property type="nucleotide sequence ID" value="NZ_AZSP01000122.1"/>
</dbReference>
<evidence type="ECO:0000256" key="1">
    <source>
        <dbReference type="SAM" id="MobiDB-lite"/>
    </source>
</evidence>
<feature type="domain" description="A-factor biosynthesis hotdog" evidence="2">
    <location>
        <begin position="20"/>
        <end position="113"/>
    </location>
</feature>
<dbReference type="InterPro" id="IPR005509">
    <property type="entry name" value="AfsA_hotdog_dom"/>
</dbReference>
<dbReference type="Pfam" id="PF03756">
    <property type="entry name" value="AfsA"/>
    <property type="match status" value="2"/>
</dbReference>
<proteinExistence type="predicted"/>
<feature type="region of interest" description="Disordered" evidence="1">
    <location>
        <begin position="118"/>
        <end position="147"/>
    </location>
</feature>
<comment type="caution">
    <text evidence="3">The sequence shown here is derived from an EMBL/GenBank/DDBJ whole genome shotgun (WGS) entry which is preliminary data.</text>
</comment>
<dbReference type="Proteomes" id="UP000245992">
    <property type="component" value="Unassembled WGS sequence"/>
</dbReference>
<dbReference type="AlphaFoldDB" id="A0A2T7TAN8"/>
<gene>
    <name evidence="3" type="ORF">Y717_05945</name>
</gene>
<feature type="domain" description="A-factor biosynthesis hotdog" evidence="2">
    <location>
        <begin position="146"/>
        <end position="267"/>
    </location>
</feature>
<dbReference type="EMBL" id="AZSP01000122">
    <property type="protein sequence ID" value="PVE12213.1"/>
    <property type="molecule type" value="Genomic_DNA"/>
</dbReference>
<evidence type="ECO:0000313" key="3">
    <source>
        <dbReference type="EMBL" id="PVE12213.1"/>
    </source>
</evidence>
<protein>
    <recommendedName>
        <fullName evidence="2">A-factor biosynthesis hotdog domain-containing protein</fullName>
    </recommendedName>
</protein>
<reference evidence="3" key="1">
    <citation type="submission" date="2013-12" db="EMBL/GenBank/DDBJ databases">
        <title>Annotated genome of Streptomyces scopuliridis.</title>
        <authorList>
            <person name="Olson J.B."/>
        </authorList>
    </citation>
    <scope>NUCLEOTIDE SEQUENCE [LARGE SCALE GENOMIC DNA]</scope>
    <source>
        <strain evidence="3">RB72</strain>
    </source>
</reference>
<accession>A0A2T7TAN8</accession>
<name>A0A2T7TAN8_9ACTN</name>
<evidence type="ECO:0000259" key="2">
    <source>
        <dbReference type="Pfam" id="PF03756"/>
    </source>
</evidence>
<keyword evidence="4" id="KW-1185">Reference proteome</keyword>
<dbReference type="OrthoDB" id="7838374at2"/>
<dbReference type="STRING" id="1440053.GCA_000718095_00318"/>
<organism evidence="3 4">
    <name type="scientific">Streptomyces scopuliridis RB72</name>
    <dbReference type="NCBI Taxonomy" id="1440053"/>
    <lineage>
        <taxon>Bacteria</taxon>
        <taxon>Bacillati</taxon>
        <taxon>Actinomycetota</taxon>
        <taxon>Actinomycetes</taxon>
        <taxon>Kitasatosporales</taxon>
        <taxon>Streptomycetaceae</taxon>
        <taxon>Streptomyces</taxon>
    </lineage>
</organism>
<evidence type="ECO:0000313" key="4">
    <source>
        <dbReference type="Proteomes" id="UP000245992"/>
    </source>
</evidence>